<sequence length="107" mass="11368">MSSTGSGAKPPRKKKGDIGGSCNAVMDLFTASRMLQTSQDGRHTSPRGLLSPASTAESEAKDSPGEISQILQKLSEVKNYLAAADDEFLRKVTAHISLCTIDRCEGL</sequence>
<dbReference type="EMBL" id="OW240917">
    <property type="protein sequence ID" value="CAH2301355.1"/>
    <property type="molecule type" value="Genomic_DNA"/>
</dbReference>
<dbReference type="AlphaFoldDB" id="A0AAD1SK62"/>
<dbReference type="Proteomes" id="UP001295444">
    <property type="component" value="Chromosome 06"/>
</dbReference>
<gene>
    <name evidence="2" type="ORF">PECUL_23A036557</name>
</gene>
<organism evidence="2 3">
    <name type="scientific">Pelobates cultripes</name>
    <name type="common">Western spadefoot toad</name>
    <dbReference type="NCBI Taxonomy" id="61616"/>
    <lineage>
        <taxon>Eukaryota</taxon>
        <taxon>Metazoa</taxon>
        <taxon>Chordata</taxon>
        <taxon>Craniata</taxon>
        <taxon>Vertebrata</taxon>
        <taxon>Euteleostomi</taxon>
        <taxon>Amphibia</taxon>
        <taxon>Batrachia</taxon>
        <taxon>Anura</taxon>
        <taxon>Pelobatoidea</taxon>
        <taxon>Pelobatidae</taxon>
        <taxon>Pelobates</taxon>
    </lineage>
</organism>
<reference evidence="2" key="1">
    <citation type="submission" date="2022-03" db="EMBL/GenBank/DDBJ databases">
        <authorList>
            <person name="Alioto T."/>
            <person name="Alioto T."/>
            <person name="Gomez Garrido J."/>
        </authorList>
    </citation>
    <scope>NUCLEOTIDE SEQUENCE</scope>
</reference>
<name>A0AAD1SK62_PELCU</name>
<protein>
    <submittedName>
        <fullName evidence="2">Uncharacterized protein</fullName>
    </submittedName>
</protein>
<evidence type="ECO:0000313" key="2">
    <source>
        <dbReference type="EMBL" id="CAH2301355.1"/>
    </source>
</evidence>
<keyword evidence="3" id="KW-1185">Reference proteome</keyword>
<feature type="region of interest" description="Disordered" evidence="1">
    <location>
        <begin position="1"/>
        <end position="20"/>
    </location>
</feature>
<accession>A0AAD1SK62</accession>
<proteinExistence type="predicted"/>
<evidence type="ECO:0000256" key="1">
    <source>
        <dbReference type="SAM" id="MobiDB-lite"/>
    </source>
</evidence>
<evidence type="ECO:0000313" key="3">
    <source>
        <dbReference type="Proteomes" id="UP001295444"/>
    </source>
</evidence>
<feature type="region of interest" description="Disordered" evidence="1">
    <location>
        <begin position="33"/>
        <end position="65"/>
    </location>
</feature>